<dbReference type="eggNOG" id="COG3468">
    <property type="taxonomic scope" value="Bacteria"/>
</dbReference>
<dbReference type="Pfam" id="PF12951">
    <property type="entry name" value="PATR"/>
    <property type="match status" value="2"/>
</dbReference>
<dbReference type="OrthoDB" id="9804931at2"/>
<feature type="compositionally biased region" description="Basic and acidic residues" evidence="2">
    <location>
        <begin position="1224"/>
        <end position="1234"/>
    </location>
</feature>
<dbReference type="NCBIfam" id="TIGR04393">
    <property type="entry name" value="rpt_T5SS_PEPC"/>
    <property type="match status" value="5"/>
</dbReference>
<feature type="region of interest" description="Disordered" evidence="2">
    <location>
        <begin position="1194"/>
        <end position="1246"/>
    </location>
</feature>
<reference evidence="3 4" key="1">
    <citation type="submission" date="2012-02" db="EMBL/GenBank/DDBJ databases">
        <title>Improved High-Quality Draft sequence of Microvirga sp. WSM3557.</title>
        <authorList>
            <consortium name="US DOE Joint Genome Institute"/>
            <person name="Lucas S."/>
            <person name="Han J."/>
            <person name="Lapidus A."/>
            <person name="Cheng J.-F."/>
            <person name="Goodwin L."/>
            <person name="Pitluck S."/>
            <person name="Peters L."/>
            <person name="Zhang X."/>
            <person name="Detter J.C."/>
            <person name="Han C."/>
            <person name="Tapia R."/>
            <person name="Land M."/>
            <person name="Hauser L."/>
            <person name="Kyrpides N."/>
            <person name="Ivanova N."/>
            <person name="Pagani I."/>
            <person name="Brau L."/>
            <person name="Yates R."/>
            <person name="O'Hara G."/>
            <person name="Rui T."/>
            <person name="Howieson J."/>
            <person name="Reeve W."/>
            <person name="Woyke T."/>
        </authorList>
    </citation>
    <scope>NUCLEOTIDE SEQUENCE [LARGE SCALE GENOMIC DNA]</scope>
    <source>
        <strain evidence="3 4">WSM3557</strain>
    </source>
</reference>
<gene>
    <name evidence="3" type="ORF">MicloDRAFT_00027750</name>
</gene>
<dbReference type="AlphaFoldDB" id="I4YQI4"/>
<accession>I4YQI4</accession>
<dbReference type="Proteomes" id="UP000003947">
    <property type="component" value="Unassembled WGS sequence"/>
</dbReference>
<dbReference type="InterPro" id="IPR011050">
    <property type="entry name" value="Pectin_lyase_fold/virulence"/>
</dbReference>
<dbReference type="EMBL" id="JH660645">
    <property type="protein sequence ID" value="EIM26226.1"/>
    <property type="molecule type" value="Genomic_DNA"/>
</dbReference>
<dbReference type="InterPro" id="IPR013425">
    <property type="entry name" value="Autotrns_rpt"/>
</dbReference>
<sequence length="1246" mass="125244">MQWGAGLQKRSVHEPAMAAARDFDLRSTLSLIVRQGSLQRREKSWIRSTEGGSARQPNTLPTLLASVSTLALLLLPISAQAQAVIDDGDTVTTPGPYPNPWIVSGGISVGQRSSGTLIIQSGGRVESWDSAIAENAGSSGTVTVSGAGANWTLTNGTGWPLIGELAIGKGGSGSLTIENGGTVNSGSANLGFQSGASGTATVTGPGSYWDSGSLNIGRLGGTGTLSIADGGQVISGFSSIGLSAGAFGTVRVSGANSLWHSGMGLYVGEAGTGSLTIENGGRVSSWFVHMGFSAGSSGTVTVSGANSQWISYSDLNVGVNGFGRLTVENGGTVEAAVSSIGYQAGAVGTVTVTDANSRWTIGGDLTVGRSGDGTLAIQNGGVVSTATTWIGSDTGGSGTVSVKGTAAARGALETSQIRKGSGTATLTIDGGVLRATADQADFLSGFSSGDITIDDGGAVFDTNGFDIGVSAPLEGPGGLIKHGAGTLTFSGPNTYSGGTTVVAGEIIATTTGALGTGPATVTGAGSALTFNGSGVSAAALPITLNDSAQLNFQNGANAGSAQIEIAPDATPSFGGGVRFAGGSSAGNTTMTNALGSGYVGIYFYDTSTAGSATITNRNGAITRFYNTSSAGSARIVNEDNGATFLSGQSTAGTATIINRATGALYFTGSATAAAAGVINEAGGRVDLAGLFAAGTAIGSLSGAGDVSLAQANLTVGGLNRNDTISGVISGTGTLTKAGSGVLELTGSSTLSGPTLVREGRLAVNGSLASSPVTIADGAYLSGKGTVGGIIAQSGATIAPGNSIGTLNVSGNVNLTEGSNYQVEINAAGQSDWIVATGAAALSGGTVRVLPDQGTGYKADSPYSILSAQGGVNGVFTGPVGGEFAFVTPTLHYSHDTVTLTLVRKVQPQPPEPPTPPHPPKPPEPPPPLAFHSVADTKNQYTTADGVEALGAGNRLYDIILGASAAGARQAFDALSGEAHASALSVAYEDGRLVREAILTRLREPLDSGLPTFAQGSYAAAYVADSPQAPPPVTVTPSFDPSRSALWGEGFGSWGKIGGNGNAAGLETSTGGFIFGADAQVGESFPSRSGRWLHPHHLRHRRRALVGQQRERLCSTLRLVLLGSAQPAAGRGLCLARHRCEPHRPLSRLCWRDRHVLRWLDRTGLWRGGLPDGPRPGAAGAVRWSLGVAAAHRRLPGGGRARSAHRLRPGSGSGHHDAGPAGRGPPERHGPADRARSHRLAPCLWRR</sequence>
<proteinExistence type="predicted"/>
<evidence type="ECO:0000256" key="2">
    <source>
        <dbReference type="SAM" id="MobiDB-lite"/>
    </source>
</evidence>
<dbReference type="HOGENOM" id="CLU_266167_0_0_5"/>
<keyword evidence="1" id="KW-0732">Signal</keyword>
<dbReference type="NCBIfam" id="TIGR02601">
    <property type="entry name" value="autotrns_rpt"/>
    <property type="match status" value="2"/>
</dbReference>
<feature type="compositionally biased region" description="Pro residues" evidence="2">
    <location>
        <begin position="907"/>
        <end position="928"/>
    </location>
</feature>
<dbReference type="InterPro" id="IPR036709">
    <property type="entry name" value="Autotransporte_beta_dom_sf"/>
</dbReference>
<dbReference type="InterPro" id="IPR030895">
    <property type="entry name" value="T5SS_PEPC_rpt"/>
</dbReference>
<evidence type="ECO:0000313" key="3">
    <source>
        <dbReference type="EMBL" id="EIM26226.1"/>
    </source>
</evidence>
<protein>
    <submittedName>
        <fullName evidence="3">Autotransporter-associated beta strand repeat protein</fullName>
    </submittedName>
</protein>
<organism evidence="3 4">
    <name type="scientific">Microvirga lotononidis</name>
    <dbReference type="NCBI Taxonomy" id="864069"/>
    <lineage>
        <taxon>Bacteria</taxon>
        <taxon>Pseudomonadati</taxon>
        <taxon>Pseudomonadota</taxon>
        <taxon>Alphaproteobacteria</taxon>
        <taxon>Hyphomicrobiales</taxon>
        <taxon>Methylobacteriaceae</taxon>
        <taxon>Microvirga</taxon>
    </lineage>
</organism>
<evidence type="ECO:0000256" key="1">
    <source>
        <dbReference type="ARBA" id="ARBA00022729"/>
    </source>
</evidence>
<dbReference type="eggNOG" id="COG4625">
    <property type="taxonomic scope" value="Bacteria"/>
</dbReference>
<keyword evidence="4" id="KW-1185">Reference proteome</keyword>
<name>I4YQI4_9HYPH</name>
<dbReference type="STRING" id="864069.MicloDRAFT_00027750"/>
<dbReference type="SUPFAM" id="SSF51126">
    <property type="entry name" value="Pectin lyase-like"/>
    <property type="match status" value="2"/>
</dbReference>
<feature type="region of interest" description="Disordered" evidence="2">
    <location>
        <begin position="905"/>
        <end position="929"/>
    </location>
</feature>
<dbReference type="PATRIC" id="fig|864069.3.peg.3001"/>
<evidence type="ECO:0000313" key="4">
    <source>
        <dbReference type="Proteomes" id="UP000003947"/>
    </source>
</evidence>
<dbReference type="SUPFAM" id="SSF103515">
    <property type="entry name" value="Autotransporter"/>
    <property type="match status" value="1"/>
</dbReference>